<dbReference type="AlphaFoldDB" id="A0A9E6Y5I2"/>
<reference evidence="3" key="1">
    <citation type="journal article" date="2022" name="Int. J. Syst. Evol. Microbiol.">
        <title>Pseudomonas aegrilactucae sp. nov. and Pseudomonas morbosilactucae sp. nov., pathogens causing bacterial rot of lettuce in Japan.</title>
        <authorList>
            <person name="Sawada H."/>
            <person name="Fujikawa T."/>
            <person name="Satou M."/>
        </authorList>
    </citation>
    <scope>NUCLEOTIDE SEQUENCE</scope>
    <source>
        <strain evidence="3">0166_1</strain>
    </source>
</reference>
<dbReference type="EMBL" id="CP087164">
    <property type="protein sequence ID" value="UGS38962.1"/>
    <property type="molecule type" value="Genomic_DNA"/>
</dbReference>
<dbReference type="KEGG" id="sbae:DSM104329_05394"/>
<dbReference type="RefSeq" id="WP_259312974.1">
    <property type="nucleotide sequence ID" value="NZ_CP087164.1"/>
</dbReference>
<name>A0A9E6Y5I2_9ACTN</name>
<feature type="compositionally biased region" description="Basic and acidic residues" evidence="1">
    <location>
        <begin position="1"/>
        <end position="11"/>
    </location>
</feature>
<keyword evidence="4" id="KW-1185">Reference proteome</keyword>
<protein>
    <submittedName>
        <fullName evidence="3">Uncharacterized protein</fullName>
    </submittedName>
</protein>
<accession>A0A9E6Y5I2</accession>
<evidence type="ECO:0000256" key="1">
    <source>
        <dbReference type="SAM" id="MobiDB-lite"/>
    </source>
</evidence>
<feature type="transmembrane region" description="Helical" evidence="2">
    <location>
        <begin position="29"/>
        <end position="47"/>
    </location>
</feature>
<feature type="compositionally biased region" description="Low complexity" evidence="1">
    <location>
        <begin position="56"/>
        <end position="74"/>
    </location>
</feature>
<proteinExistence type="predicted"/>
<sequence>MTDPDRPRLTPDRPPPAPRGARPSLRRTIARVAGASVTAVALVWSGLTMNALATRHAATAPPAPSPTAATTTTTSGKHSSQAAAALAPVTTKTS</sequence>
<keyword evidence="2" id="KW-1133">Transmembrane helix</keyword>
<feature type="region of interest" description="Disordered" evidence="1">
    <location>
        <begin position="56"/>
        <end position="94"/>
    </location>
</feature>
<evidence type="ECO:0000313" key="3">
    <source>
        <dbReference type="EMBL" id="UGS38962.1"/>
    </source>
</evidence>
<dbReference type="Proteomes" id="UP001162834">
    <property type="component" value="Chromosome"/>
</dbReference>
<feature type="region of interest" description="Disordered" evidence="1">
    <location>
        <begin position="1"/>
        <end position="25"/>
    </location>
</feature>
<evidence type="ECO:0000256" key="2">
    <source>
        <dbReference type="SAM" id="Phobius"/>
    </source>
</evidence>
<gene>
    <name evidence="3" type="ORF">DSM104329_05394</name>
</gene>
<evidence type="ECO:0000313" key="4">
    <source>
        <dbReference type="Proteomes" id="UP001162834"/>
    </source>
</evidence>
<keyword evidence="2" id="KW-0812">Transmembrane</keyword>
<keyword evidence="2" id="KW-0472">Membrane</keyword>
<organism evidence="3 4">
    <name type="scientific">Capillimicrobium parvum</name>
    <dbReference type="NCBI Taxonomy" id="2884022"/>
    <lineage>
        <taxon>Bacteria</taxon>
        <taxon>Bacillati</taxon>
        <taxon>Actinomycetota</taxon>
        <taxon>Thermoleophilia</taxon>
        <taxon>Solirubrobacterales</taxon>
        <taxon>Capillimicrobiaceae</taxon>
        <taxon>Capillimicrobium</taxon>
    </lineage>
</organism>